<dbReference type="Gene3D" id="3.20.20.60">
    <property type="entry name" value="Phosphoenolpyruvate-binding domains"/>
    <property type="match status" value="1"/>
</dbReference>
<feature type="domain" description="HpcH/HpaI aldolase/citrate lyase" evidence="3">
    <location>
        <begin position="53"/>
        <end position="143"/>
    </location>
</feature>
<dbReference type="PANTHER" id="PTHR11105">
    <property type="entry name" value="CITRATE LYASE SUBUNIT BETA-RELATED"/>
    <property type="match status" value="1"/>
</dbReference>
<dbReference type="OrthoDB" id="1773at2759"/>
<accession>A0A9W7ZGX9</accession>
<dbReference type="GO" id="GO:0047777">
    <property type="term" value="F:(S)-citramalyl-CoA lyase activity"/>
    <property type="evidence" value="ECO:0007669"/>
    <property type="project" value="TreeGrafter"/>
</dbReference>
<dbReference type="InterPro" id="IPR005000">
    <property type="entry name" value="Aldolase/citrate-lyase_domain"/>
</dbReference>
<dbReference type="InterPro" id="IPR040186">
    <property type="entry name" value="Citramalyl-CoA_lyase"/>
</dbReference>
<evidence type="ECO:0000259" key="3">
    <source>
        <dbReference type="Pfam" id="PF03328"/>
    </source>
</evidence>
<evidence type="ECO:0000256" key="2">
    <source>
        <dbReference type="SAM" id="MobiDB-lite"/>
    </source>
</evidence>
<sequence>MSPLFRTFLSSRGLRLTTRAVRRGDSLPRQSARTLHSDGGSATSTEPAERVRRALLYVPGSEEKMIAKSLSVTADCVVYDLEDSVAANRKGTARSMVFDALKLGRPESPELAVRINAVGSGLEFDDLHVILQSKKLRTVLVPK</sequence>
<dbReference type="GO" id="GO:0106064">
    <property type="term" value="P:regulation of cobalamin metabolic process"/>
    <property type="evidence" value="ECO:0007669"/>
    <property type="project" value="TreeGrafter"/>
</dbReference>
<keyword evidence="5" id="KW-1185">Reference proteome</keyword>
<dbReference type="Pfam" id="PF03328">
    <property type="entry name" value="HpcH_HpaI"/>
    <property type="match status" value="1"/>
</dbReference>
<dbReference type="GO" id="GO:0046872">
    <property type="term" value="F:metal ion binding"/>
    <property type="evidence" value="ECO:0007669"/>
    <property type="project" value="UniProtKB-KW"/>
</dbReference>
<dbReference type="InterPro" id="IPR015813">
    <property type="entry name" value="Pyrv/PenolPyrv_kinase-like_dom"/>
</dbReference>
<dbReference type="InterPro" id="IPR040442">
    <property type="entry name" value="Pyrv_kinase-like_dom_sf"/>
</dbReference>
<gene>
    <name evidence="4" type="ORF">IWQ60_012393</name>
</gene>
<name>A0A9W7ZGX9_9FUNG</name>
<feature type="non-terminal residue" evidence="4">
    <location>
        <position position="143"/>
    </location>
</feature>
<dbReference type="PANTHER" id="PTHR11105:SF0">
    <property type="entry name" value="CITRAMALYL-COA LYASE, MITOCHONDRIAL"/>
    <property type="match status" value="1"/>
</dbReference>
<evidence type="ECO:0000256" key="1">
    <source>
        <dbReference type="ARBA" id="ARBA00022723"/>
    </source>
</evidence>
<dbReference type="AlphaFoldDB" id="A0A9W7ZGX9"/>
<evidence type="ECO:0000313" key="5">
    <source>
        <dbReference type="Proteomes" id="UP001150569"/>
    </source>
</evidence>
<keyword evidence="1" id="KW-0479">Metal-binding</keyword>
<feature type="compositionally biased region" description="Polar residues" evidence="2">
    <location>
        <begin position="28"/>
        <end position="46"/>
    </location>
</feature>
<dbReference type="EMBL" id="JANBPT010001859">
    <property type="protein sequence ID" value="KAJ1904806.1"/>
    <property type="molecule type" value="Genomic_DNA"/>
</dbReference>
<feature type="region of interest" description="Disordered" evidence="2">
    <location>
        <begin position="23"/>
        <end position="47"/>
    </location>
</feature>
<proteinExistence type="predicted"/>
<dbReference type="Proteomes" id="UP001150569">
    <property type="component" value="Unassembled WGS sequence"/>
</dbReference>
<organism evidence="4 5">
    <name type="scientific">Tieghemiomyces parasiticus</name>
    <dbReference type="NCBI Taxonomy" id="78921"/>
    <lineage>
        <taxon>Eukaryota</taxon>
        <taxon>Fungi</taxon>
        <taxon>Fungi incertae sedis</taxon>
        <taxon>Zoopagomycota</taxon>
        <taxon>Kickxellomycotina</taxon>
        <taxon>Dimargaritomycetes</taxon>
        <taxon>Dimargaritales</taxon>
        <taxon>Dimargaritaceae</taxon>
        <taxon>Tieghemiomyces</taxon>
    </lineage>
</organism>
<comment type="caution">
    <text evidence="4">The sequence shown here is derived from an EMBL/GenBank/DDBJ whole genome shotgun (WGS) entry which is preliminary data.</text>
</comment>
<reference evidence="4" key="1">
    <citation type="submission" date="2022-07" db="EMBL/GenBank/DDBJ databases">
        <title>Phylogenomic reconstructions and comparative analyses of Kickxellomycotina fungi.</title>
        <authorList>
            <person name="Reynolds N.K."/>
            <person name="Stajich J.E."/>
            <person name="Barry K."/>
            <person name="Grigoriev I.V."/>
            <person name="Crous P."/>
            <person name="Smith M.E."/>
        </authorList>
    </citation>
    <scope>NUCLEOTIDE SEQUENCE</scope>
    <source>
        <strain evidence="4">RSA 861</strain>
    </source>
</reference>
<dbReference type="SUPFAM" id="SSF51621">
    <property type="entry name" value="Phosphoenolpyruvate/pyruvate domain"/>
    <property type="match status" value="1"/>
</dbReference>
<evidence type="ECO:0000313" key="4">
    <source>
        <dbReference type="EMBL" id="KAJ1904806.1"/>
    </source>
</evidence>
<protein>
    <recommendedName>
        <fullName evidence="3">HpcH/HpaI aldolase/citrate lyase domain-containing protein</fullName>
    </recommendedName>
</protein>